<name>A0A4Y6EN37_9CAUD</name>
<dbReference type="GeneID" id="55619250"/>
<evidence type="ECO:0000313" key="2">
    <source>
        <dbReference type="EMBL" id="QDF19892.1"/>
    </source>
</evidence>
<reference evidence="2 3" key="1">
    <citation type="submission" date="2019-05" db="EMBL/GenBank/DDBJ databases">
        <authorList>
            <person name="Plymale R.C."/>
            <person name="Garlena R.A."/>
            <person name="Russell D.A."/>
            <person name="Pope W.H."/>
            <person name="Jacobs-Sera D."/>
            <person name="Hatfull G.F."/>
        </authorList>
    </citation>
    <scope>NUCLEOTIDE SEQUENCE [LARGE SCALE GENOMIC DNA]</scope>
</reference>
<proteinExistence type="predicted"/>
<dbReference type="RefSeq" id="YP_009848824.1">
    <property type="nucleotide sequence ID" value="NC_048788.1"/>
</dbReference>
<dbReference type="EMBL" id="MK977709">
    <property type="protein sequence ID" value="QDF19892.1"/>
    <property type="molecule type" value="Genomic_DNA"/>
</dbReference>
<gene>
    <name evidence="2" type="primary">5</name>
    <name evidence="2" type="ORF">SEA_THETABOB_5</name>
</gene>
<feature type="compositionally biased region" description="Basic and acidic residues" evidence="1">
    <location>
        <begin position="156"/>
        <end position="165"/>
    </location>
</feature>
<organism evidence="2 3">
    <name type="scientific">Mycobacterium phage ThetaBob</name>
    <dbReference type="NCBI Taxonomy" id="2588513"/>
    <lineage>
        <taxon>Viruses</taxon>
        <taxon>Duplodnaviria</taxon>
        <taxon>Heunggongvirae</taxon>
        <taxon>Uroviricota</taxon>
        <taxon>Caudoviricetes</taxon>
        <taxon>Gracegardnervirinae</taxon>
        <taxon>Thetabobvirus</taxon>
        <taxon>Thetabobvirus thetabob</taxon>
        <taxon>Mycobacterium virus ThetaBob</taxon>
    </lineage>
</organism>
<protein>
    <submittedName>
        <fullName evidence="2">Scaffolding protein</fullName>
    </submittedName>
</protein>
<evidence type="ECO:0000313" key="3">
    <source>
        <dbReference type="Proteomes" id="UP000317774"/>
    </source>
</evidence>
<feature type="region of interest" description="Disordered" evidence="1">
    <location>
        <begin position="131"/>
        <end position="165"/>
    </location>
</feature>
<dbReference type="Proteomes" id="UP000317774">
    <property type="component" value="Segment"/>
</dbReference>
<dbReference type="KEGG" id="vg:55619250"/>
<evidence type="ECO:0000256" key="1">
    <source>
        <dbReference type="SAM" id="MobiDB-lite"/>
    </source>
</evidence>
<feature type="compositionally biased region" description="Basic and acidic residues" evidence="1">
    <location>
        <begin position="22"/>
        <end position="33"/>
    </location>
</feature>
<feature type="compositionally biased region" description="Acidic residues" evidence="1">
    <location>
        <begin position="11"/>
        <end position="21"/>
    </location>
</feature>
<feature type="compositionally biased region" description="Low complexity" evidence="1">
    <location>
        <begin position="131"/>
        <end position="148"/>
    </location>
</feature>
<accession>A0A4Y6EN37</accession>
<keyword evidence="3" id="KW-1185">Reference proteome</keyword>
<sequence length="165" mass="18084">MSDDITTPETEMVDEVTEEDHQEQPQDPKPTETVEYWKAKSRENEKRAKANAEAAKRLAEIEDAQKSDAEKTAERISKAEAEVAAVPQKVAEALKSHLVALHKISDEDAELFLTATDPELLLKQVSRLVQAAPQGPAPNPQQGNPSQSRGGTLSAGRERYAAKTK</sequence>
<feature type="region of interest" description="Disordered" evidence="1">
    <location>
        <begin position="1"/>
        <end position="33"/>
    </location>
</feature>